<gene>
    <name evidence="4" type="primary">cheY6</name>
    <name evidence="4" type="ORF">ROR02_00320</name>
</gene>
<name>A0A512H391_9PROT</name>
<proteinExistence type="predicted"/>
<dbReference type="PANTHER" id="PTHR42872:SF6">
    <property type="entry name" value="PROTEIN-GLUTAMATE METHYLESTERASE_PROTEIN-GLUTAMINE GLUTAMINASE"/>
    <property type="match status" value="1"/>
</dbReference>
<accession>A0A512H391</accession>
<keyword evidence="2" id="KW-0597">Phosphoprotein</keyword>
<dbReference type="PROSITE" id="PS50110">
    <property type="entry name" value="RESPONSE_REGULATORY"/>
    <property type="match status" value="1"/>
</dbReference>
<dbReference type="InterPro" id="IPR001789">
    <property type="entry name" value="Sig_transdc_resp-reg_receiver"/>
</dbReference>
<dbReference type="Gene3D" id="3.40.50.2300">
    <property type="match status" value="1"/>
</dbReference>
<dbReference type="PANTHER" id="PTHR42872">
    <property type="entry name" value="PROTEIN-GLUTAMATE METHYLESTERASE/PROTEIN-GLUTAMINE GLUTAMINASE"/>
    <property type="match status" value="1"/>
</dbReference>
<sequence length="135" mass="14338">MAVKVMIVDDSFMMRMLIADVVKADPDLSVVGDADNGKTAMDRVAGFAPDVVLLDIEMPVMDGLETLKRLKLASRAKVIIVSSVAQVGSPQAMEARRLGAFDVIAKPSGAMSLDLKEKRGSEIVRAVRKAAGLPA</sequence>
<feature type="domain" description="Response regulatory" evidence="3">
    <location>
        <begin position="4"/>
        <end position="121"/>
    </location>
</feature>
<dbReference type="SMART" id="SM00448">
    <property type="entry name" value="REC"/>
    <property type="match status" value="1"/>
</dbReference>
<reference evidence="4 5" key="1">
    <citation type="submission" date="2019-07" db="EMBL/GenBank/DDBJ databases">
        <title>Whole genome shotgun sequence of Rhodospirillum oryzae NBRC 107573.</title>
        <authorList>
            <person name="Hosoyama A."/>
            <person name="Uohara A."/>
            <person name="Ohji S."/>
            <person name="Ichikawa N."/>
        </authorList>
    </citation>
    <scope>NUCLEOTIDE SEQUENCE [LARGE SCALE GENOMIC DNA]</scope>
    <source>
        <strain evidence="4 5">NBRC 107573</strain>
    </source>
</reference>
<protein>
    <submittedName>
        <fullName evidence="4">Response regulator</fullName>
    </submittedName>
</protein>
<dbReference type="Proteomes" id="UP000321567">
    <property type="component" value="Unassembled WGS sequence"/>
</dbReference>
<dbReference type="InterPro" id="IPR011006">
    <property type="entry name" value="CheY-like_superfamily"/>
</dbReference>
<dbReference type="RefSeq" id="WP_147161974.1">
    <property type="nucleotide sequence ID" value="NZ_BJZO01000001.1"/>
</dbReference>
<comment type="caution">
    <text evidence="4">The sequence shown here is derived from an EMBL/GenBank/DDBJ whole genome shotgun (WGS) entry which is preliminary data.</text>
</comment>
<dbReference type="Pfam" id="PF00072">
    <property type="entry name" value="Response_reg"/>
    <property type="match status" value="1"/>
</dbReference>
<dbReference type="GO" id="GO:0000160">
    <property type="term" value="P:phosphorelay signal transduction system"/>
    <property type="evidence" value="ECO:0007669"/>
    <property type="project" value="InterPro"/>
</dbReference>
<evidence type="ECO:0000313" key="4">
    <source>
        <dbReference type="EMBL" id="GEO79901.1"/>
    </source>
</evidence>
<dbReference type="EMBL" id="BJZO01000001">
    <property type="protein sequence ID" value="GEO79901.1"/>
    <property type="molecule type" value="Genomic_DNA"/>
</dbReference>
<evidence type="ECO:0000313" key="5">
    <source>
        <dbReference type="Proteomes" id="UP000321567"/>
    </source>
</evidence>
<dbReference type="CDD" id="cd17541">
    <property type="entry name" value="REC_CheB-like"/>
    <property type="match status" value="1"/>
</dbReference>
<dbReference type="OrthoDB" id="9793421at2"/>
<keyword evidence="1" id="KW-0963">Cytoplasm</keyword>
<feature type="modified residue" description="4-aspartylphosphate" evidence="2">
    <location>
        <position position="55"/>
    </location>
</feature>
<evidence type="ECO:0000259" key="3">
    <source>
        <dbReference type="PROSITE" id="PS50110"/>
    </source>
</evidence>
<keyword evidence="5" id="KW-1185">Reference proteome</keyword>
<organism evidence="4 5">
    <name type="scientific">Pararhodospirillum oryzae</name>
    <dbReference type="NCBI Taxonomy" id="478448"/>
    <lineage>
        <taxon>Bacteria</taxon>
        <taxon>Pseudomonadati</taxon>
        <taxon>Pseudomonadota</taxon>
        <taxon>Alphaproteobacteria</taxon>
        <taxon>Rhodospirillales</taxon>
        <taxon>Rhodospirillaceae</taxon>
        <taxon>Pararhodospirillum</taxon>
    </lineage>
</organism>
<evidence type="ECO:0000256" key="2">
    <source>
        <dbReference type="PROSITE-ProRule" id="PRU00169"/>
    </source>
</evidence>
<evidence type="ECO:0000256" key="1">
    <source>
        <dbReference type="ARBA" id="ARBA00022490"/>
    </source>
</evidence>
<dbReference type="AlphaFoldDB" id="A0A512H391"/>
<dbReference type="SUPFAM" id="SSF52172">
    <property type="entry name" value="CheY-like"/>
    <property type="match status" value="1"/>
</dbReference>